<proteinExistence type="predicted"/>
<dbReference type="InterPro" id="IPR032774">
    <property type="entry name" value="WG_beta_rep"/>
</dbReference>
<sequence length="114" mass="13169">MGLIDRKGNEIIECIYNEITGLPNKEHYLVKRGNYSGLIKTDGSQLLFPKFDKIIPLENGDYRVQKRGKWGIYDSNGINIIPDIYDELYYDKQNKQYVGMTTGKKSTEPIAKYL</sequence>
<organism evidence="1 2">
    <name type="scientific">Mangrovivirga cuniculi</name>
    <dbReference type="NCBI Taxonomy" id="2715131"/>
    <lineage>
        <taxon>Bacteria</taxon>
        <taxon>Pseudomonadati</taxon>
        <taxon>Bacteroidota</taxon>
        <taxon>Cytophagia</taxon>
        <taxon>Cytophagales</taxon>
        <taxon>Mangrovivirgaceae</taxon>
        <taxon>Mangrovivirga</taxon>
    </lineage>
</organism>
<dbReference type="EMBL" id="CP028923">
    <property type="protein sequence ID" value="QCK17130.1"/>
    <property type="molecule type" value="Genomic_DNA"/>
</dbReference>
<gene>
    <name evidence="1" type="ORF">DCC35_17870</name>
</gene>
<protein>
    <recommendedName>
        <fullName evidence="3">WG repeat-containing protein</fullName>
    </recommendedName>
</protein>
<dbReference type="OrthoDB" id="2485468at2"/>
<dbReference type="Proteomes" id="UP000298616">
    <property type="component" value="Chromosome"/>
</dbReference>
<dbReference type="RefSeq" id="WP_137092695.1">
    <property type="nucleotide sequence ID" value="NZ_CP028923.1"/>
</dbReference>
<reference evidence="1 2" key="1">
    <citation type="submission" date="2018-04" db="EMBL/GenBank/DDBJ databases">
        <title>Complete genome uncultured novel isolate.</title>
        <authorList>
            <person name="Merlino G."/>
        </authorList>
    </citation>
    <scope>NUCLEOTIDE SEQUENCE [LARGE SCALE GENOMIC DNA]</scope>
    <source>
        <strain evidence="2">R1DC9</strain>
    </source>
</reference>
<evidence type="ECO:0008006" key="3">
    <source>
        <dbReference type="Google" id="ProtNLM"/>
    </source>
</evidence>
<dbReference type="Pfam" id="PF14903">
    <property type="entry name" value="WG_beta_rep"/>
    <property type="match status" value="2"/>
</dbReference>
<accession>A0A4D7JU36</accession>
<dbReference type="AlphaFoldDB" id="A0A4D7JU36"/>
<evidence type="ECO:0000313" key="1">
    <source>
        <dbReference type="EMBL" id="QCK17130.1"/>
    </source>
</evidence>
<keyword evidence="2" id="KW-1185">Reference proteome</keyword>
<dbReference type="KEGG" id="fpf:DCC35_17870"/>
<name>A0A4D7JU36_9BACT</name>
<evidence type="ECO:0000313" key="2">
    <source>
        <dbReference type="Proteomes" id="UP000298616"/>
    </source>
</evidence>